<keyword evidence="2" id="KW-1185">Reference proteome</keyword>
<evidence type="ECO:0000313" key="1">
    <source>
        <dbReference type="EMBL" id="AQS55687.1"/>
    </source>
</evidence>
<evidence type="ECO:0000313" key="2">
    <source>
        <dbReference type="Proteomes" id="UP000188603"/>
    </source>
</evidence>
<dbReference type="EMBL" id="CP019699">
    <property type="protein sequence ID" value="AQS55687.1"/>
    <property type="molecule type" value="Genomic_DNA"/>
</dbReference>
<dbReference type="KEGG" id="ntr:B0W44_07680"/>
<reference evidence="1 2" key="1">
    <citation type="journal article" date="2015" name="Int. J. Syst. Evol. Microbiol.">
        <title>Novibacillus thermophilus gen. nov., sp. nov., a Gram-staining-negative and moderately thermophilic member of the family Thermoactinomycetaceae.</title>
        <authorList>
            <person name="Yang G."/>
            <person name="Chen J."/>
            <person name="Zhou S."/>
        </authorList>
    </citation>
    <scope>NUCLEOTIDE SEQUENCE [LARGE SCALE GENOMIC DNA]</scope>
    <source>
        <strain evidence="1 2">SG-1</strain>
    </source>
</reference>
<gene>
    <name evidence="1" type="ORF">B0W44_07680</name>
</gene>
<dbReference type="AlphaFoldDB" id="A0A1U9K6J8"/>
<accession>A0A1U9K6J8</accession>
<dbReference type="STRING" id="1471761.B0W44_07680"/>
<organism evidence="1 2">
    <name type="scientific">Novibacillus thermophilus</name>
    <dbReference type="NCBI Taxonomy" id="1471761"/>
    <lineage>
        <taxon>Bacteria</taxon>
        <taxon>Bacillati</taxon>
        <taxon>Bacillota</taxon>
        <taxon>Bacilli</taxon>
        <taxon>Bacillales</taxon>
        <taxon>Thermoactinomycetaceae</taxon>
        <taxon>Novibacillus</taxon>
    </lineage>
</organism>
<dbReference type="Proteomes" id="UP000188603">
    <property type="component" value="Chromosome"/>
</dbReference>
<sequence>MCGNPFRIWDEVDGEFVVERIMTEIIGYDKDDLVWDENEGHEYLTLNQILGQVMEKNKTELNGTMPFLRVEYESGLWGVIFEVGNHPEKERQWVVHGITKGYA</sequence>
<name>A0A1U9K6J8_9BACL</name>
<proteinExistence type="predicted"/>
<protein>
    <submittedName>
        <fullName evidence="1">Uncharacterized protein</fullName>
    </submittedName>
</protein>